<organism evidence="3 4">
    <name type="scientific">Microbispora maris</name>
    <dbReference type="NCBI Taxonomy" id="3144104"/>
    <lineage>
        <taxon>Bacteria</taxon>
        <taxon>Bacillati</taxon>
        <taxon>Actinomycetota</taxon>
        <taxon>Actinomycetes</taxon>
        <taxon>Streptosporangiales</taxon>
        <taxon>Streptosporangiaceae</taxon>
        <taxon>Microbispora</taxon>
    </lineage>
</organism>
<dbReference type="EMBL" id="JBDJAW010000017">
    <property type="protein sequence ID" value="MEN3537600.1"/>
    <property type="molecule type" value="Genomic_DNA"/>
</dbReference>
<dbReference type="Gene3D" id="2.130.10.10">
    <property type="entry name" value="YVTN repeat-like/Quinoprotein amine dehydrogenase"/>
    <property type="match status" value="3"/>
</dbReference>
<keyword evidence="4" id="KW-1185">Reference proteome</keyword>
<keyword evidence="1" id="KW-0732">Signal</keyword>
<evidence type="ECO:0000313" key="4">
    <source>
        <dbReference type="Proteomes" id="UP001447516"/>
    </source>
</evidence>
<name>A0ABV0AV96_9ACTN</name>
<dbReference type="Proteomes" id="UP001447516">
    <property type="component" value="Unassembled WGS sequence"/>
</dbReference>
<proteinExistence type="predicted"/>
<dbReference type="PANTHER" id="PTHR34512:SF30">
    <property type="entry name" value="OUTER MEMBRANE PROTEIN ASSEMBLY FACTOR BAMB"/>
    <property type="match status" value="1"/>
</dbReference>
<reference evidence="3 4" key="1">
    <citation type="submission" date="2024-05" db="EMBL/GenBank/DDBJ databases">
        <title>Microbispora sp.ZYX-F-249.</title>
        <authorList>
            <person name="Xie H."/>
        </authorList>
    </citation>
    <scope>NUCLEOTIDE SEQUENCE [LARGE SCALE GENOMIC DNA]</scope>
    <source>
        <strain evidence="3 4">ZYX-F-249</strain>
    </source>
</reference>
<dbReference type="Pfam" id="PF13360">
    <property type="entry name" value="PQQ_2"/>
    <property type="match status" value="4"/>
</dbReference>
<evidence type="ECO:0000259" key="2">
    <source>
        <dbReference type="Pfam" id="PF13360"/>
    </source>
</evidence>
<feature type="domain" description="Pyrrolo-quinoline quinone repeat" evidence="2">
    <location>
        <begin position="519"/>
        <end position="659"/>
    </location>
</feature>
<sequence>MLITRCLRVLVALSMAAVVAAADDGRPPPELVGWQEAWSVPSGEARLSLLSGENLVTATPEGTVTVRDAGTGAVRRTIRTPAPSLDDIWATTGTLVLAGSPRQSLDETLYGYDLVSGGPLWRHALPPSGKWVDNAPQTVVSEHGVVVFQRESGLLSLDLRTGGVRARAAEAVGCAGRSGSTSRAVLLLTHCGQGRVRLDSFDPRTLRRNWTRPVTTVHTADDDIPLWFRRASAGLVIAVVDHDEFLFTEDGTPLPGSRLDGAAWWPAGGDGRWSPPLEVGDHPDAESPSEFDQNAAWPLPGFLVSRNRDTGRFDGFPLDRPLPHNASLVGATSHLAFVHSDDRIIAFRPVYGRPKGPVALGGVPPGDWPDACSLLATRDLGRDVRRIPGDKSLGRLTLPKPVTCDWVPPEDHGDVVSLSVSWVSPDAGALFAAAARQIKGQESFDYDPADERDGVFSYTVHDAGGTHGATLVNVGPVIVHLTSPSRLLQRLAAVRVRDNLMARYRPGERVPPPQRTGGWTYLADAGVRAGPVVDGDVVYAGADDGLYALDAVTGRALWRSLPAAPRLVDGVLYGTGGGVAAIDAATGRTRWIRQFDARDVVIQKGGVYAGVNVYTGACSAHVLALDAATGKRRWSSRVPGSLDDVAVAAGTVHASSREGRPDREQGLLSALDAKTGALRWRSRLGAADSVPTGYLTVTEEAVFAVSDATVTAFDPATGKVRWRARFGYLVGEPVLIGGTLYLGDHAGHTYALDAASGRERWRLTTAGGSGWWSVAESRGIVFVGSRKLYALDAETGRERWSRPITAVVSVHGDTVFAQDQGGTLHALDAATGAPRWRFQTGSDLQTRPVVAHGLVYVGGSNGNLYALRATDGLPGPNPYELDGHTG</sequence>
<dbReference type="RefSeq" id="WP_346227563.1">
    <property type="nucleotide sequence ID" value="NZ_JBDJAW010000017.1"/>
</dbReference>
<accession>A0ABV0AV96</accession>
<feature type="domain" description="Pyrrolo-quinoline quinone repeat" evidence="2">
    <location>
        <begin position="665"/>
        <end position="766"/>
    </location>
</feature>
<dbReference type="InterPro" id="IPR015943">
    <property type="entry name" value="WD40/YVTN_repeat-like_dom_sf"/>
</dbReference>
<feature type="chain" id="PRO_5046749245" evidence="1">
    <location>
        <begin position="22"/>
        <end position="886"/>
    </location>
</feature>
<dbReference type="SUPFAM" id="SSF50998">
    <property type="entry name" value="Quinoprotein alcohol dehydrogenase-like"/>
    <property type="match status" value="2"/>
</dbReference>
<dbReference type="Gene3D" id="2.40.10.480">
    <property type="match status" value="1"/>
</dbReference>
<dbReference type="InterPro" id="IPR011047">
    <property type="entry name" value="Quinoprotein_ADH-like_sf"/>
</dbReference>
<comment type="caution">
    <text evidence="3">The sequence shown here is derived from an EMBL/GenBank/DDBJ whole genome shotgun (WGS) entry which is preliminary data.</text>
</comment>
<feature type="signal peptide" evidence="1">
    <location>
        <begin position="1"/>
        <end position="21"/>
    </location>
</feature>
<dbReference type="InterPro" id="IPR018391">
    <property type="entry name" value="PQQ_b-propeller_rpt"/>
</dbReference>
<evidence type="ECO:0000313" key="3">
    <source>
        <dbReference type="EMBL" id="MEN3537600.1"/>
    </source>
</evidence>
<protein>
    <submittedName>
        <fullName evidence="3">PQQ-binding-like beta-propeller repeat protein</fullName>
    </submittedName>
</protein>
<feature type="domain" description="Pyrrolo-quinoline quinone repeat" evidence="2">
    <location>
        <begin position="789"/>
        <end position="872"/>
    </location>
</feature>
<dbReference type="PANTHER" id="PTHR34512">
    <property type="entry name" value="CELL SURFACE PROTEIN"/>
    <property type="match status" value="1"/>
</dbReference>
<gene>
    <name evidence="3" type="ORF">AAH991_20985</name>
</gene>
<dbReference type="SMART" id="SM00564">
    <property type="entry name" value="PQQ"/>
    <property type="match status" value="11"/>
</dbReference>
<evidence type="ECO:0000256" key="1">
    <source>
        <dbReference type="SAM" id="SignalP"/>
    </source>
</evidence>
<dbReference type="InterPro" id="IPR002372">
    <property type="entry name" value="PQQ_rpt_dom"/>
</dbReference>
<feature type="domain" description="Pyrrolo-quinoline quinone repeat" evidence="2">
    <location>
        <begin position="34"/>
        <end position="218"/>
    </location>
</feature>